<evidence type="ECO:0000313" key="1">
    <source>
        <dbReference type="EMBL" id="MBD2693579.1"/>
    </source>
</evidence>
<keyword evidence="2" id="KW-1185">Reference proteome</keyword>
<name>A0ABR8J5D6_9NOST</name>
<comment type="caution">
    <text evidence="1">The sequence shown here is derived from an EMBL/GenBank/DDBJ whole genome shotgun (WGS) entry which is preliminary data.</text>
</comment>
<proteinExistence type="predicted"/>
<dbReference type="RefSeq" id="WP_190907834.1">
    <property type="nucleotide sequence ID" value="NZ_JACJTQ010000029.1"/>
</dbReference>
<dbReference type="Proteomes" id="UP000660381">
    <property type="component" value="Unassembled WGS sequence"/>
</dbReference>
<reference evidence="1 2" key="1">
    <citation type="journal article" date="2020" name="ISME J.">
        <title>Comparative genomics reveals insights into cyanobacterial evolution and habitat adaptation.</title>
        <authorList>
            <person name="Chen M.Y."/>
            <person name="Teng W.K."/>
            <person name="Zhao L."/>
            <person name="Hu C.X."/>
            <person name="Zhou Y.K."/>
            <person name="Han B.P."/>
            <person name="Song L.R."/>
            <person name="Shu W.S."/>
        </authorList>
    </citation>
    <scope>NUCLEOTIDE SEQUENCE [LARGE SCALE GENOMIC DNA]</scope>
    <source>
        <strain evidence="1 2">FACHB-362</strain>
    </source>
</reference>
<evidence type="ECO:0000313" key="2">
    <source>
        <dbReference type="Proteomes" id="UP000660381"/>
    </source>
</evidence>
<dbReference type="EMBL" id="JACJTQ010000029">
    <property type="protein sequence ID" value="MBD2693579.1"/>
    <property type="molecule type" value="Genomic_DNA"/>
</dbReference>
<sequence>MTQLLKLLYISQWNIDLAILKLIEIVKSPEPIDINSGNIIGLNPFYNFEVWANISKIREVAKNSKNGFDYKAQIEAIEEQLKNEYRTNI</sequence>
<accession>A0ABR8J5D6</accession>
<protein>
    <submittedName>
        <fullName evidence="1">Uncharacterized protein</fullName>
    </submittedName>
</protein>
<gene>
    <name evidence="1" type="ORF">H6G68_17750</name>
</gene>
<organism evidence="1 2">
    <name type="scientific">Anabaena catenula FACHB-362</name>
    <dbReference type="NCBI Taxonomy" id="2692877"/>
    <lineage>
        <taxon>Bacteria</taxon>
        <taxon>Bacillati</taxon>
        <taxon>Cyanobacteriota</taxon>
        <taxon>Cyanophyceae</taxon>
        <taxon>Nostocales</taxon>
        <taxon>Nostocaceae</taxon>
        <taxon>Anabaena</taxon>
    </lineage>
</organism>